<feature type="domain" description="NAC" evidence="7">
    <location>
        <begin position="8"/>
        <end position="158"/>
    </location>
</feature>
<proteinExistence type="predicted"/>
<dbReference type="OrthoDB" id="772776at2759"/>
<evidence type="ECO:0000256" key="4">
    <source>
        <dbReference type="ARBA" id="ARBA00023163"/>
    </source>
</evidence>
<dbReference type="PANTHER" id="PTHR31744">
    <property type="entry name" value="PROTEIN CUP-SHAPED COTYLEDON 2-RELATED"/>
    <property type="match status" value="1"/>
</dbReference>
<comment type="caution">
    <text evidence="8">The sequence shown here is derived from an EMBL/GenBank/DDBJ whole genome shotgun (WGS) entry which is preliminary data.</text>
</comment>
<dbReference type="InterPro" id="IPR003441">
    <property type="entry name" value="NAC-dom"/>
</dbReference>
<feature type="compositionally biased region" description="Basic and acidic residues" evidence="6">
    <location>
        <begin position="364"/>
        <end position="381"/>
    </location>
</feature>
<dbReference type="AlphaFoldDB" id="A0A2P5AEB1"/>
<dbReference type="GO" id="GO:0005634">
    <property type="term" value="C:nucleus"/>
    <property type="evidence" value="ECO:0007669"/>
    <property type="project" value="UniProtKB-SubCell"/>
</dbReference>
<keyword evidence="9" id="KW-1185">Reference proteome</keyword>
<dbReference type="PROSITE" id="PS51005">
    <property type="entry name" value="NAC"/>
    <property type="match status" value="1"/>
</dbReference>
<keyword evidence="2" id="KW-0805">Transcription regulation</keyword>
<evidence type="ECO:0000313" key="9">
    <source>
        <dbReference type="Proteomes" id="UP000237105"/>
    </source>
</evidence>
<dbReference type="EMBL" id="JXTB01000638">
    <property type="protein sequence ID" value="PON34881.1"/>
    <property type="molecule type" value="Genomic_DNA"/>
</dbReference>
<dbReference type="Gene3D" id="2.170.150.80">
    <property type="entry name" value="NAC domain"/>
    <property type="match status" value="1"/>
</dbReference>
<organism evidence="8 9">
    <name type="scientific">Parasponia andersonii</name>
    <name type="common">Sponia andersonii</name>
    <dbReference type="NCBI Taxonomy" id="3476"/>
    <lineage>
        <taxon>Eukaryota</taxon>
        <taxon>Viridiplantae</taxon>
        <taxon>Streptophyta</taxon>
        <taxon>Embryophyta</taxon>
        <taxon>Tracheophyta</taxon>
        <taxon>Spermatophyta</taxon>
        <taxon>Magnoliopsida</taxon>
        <taxon>eudicotyledons</taxon>
        <taxon>Gunneridae</taxon>
        <taxon>Pentapetalae</taxon>
        <taxon>rosids</taxon>
        <taxon>fabids</taxon>
        <taxon>Rosales</taxon>
        <taxon>Cannabaceae</taxon>
        <taxon>Parasponia</taxon>
    </lineage>
</organism>
<keyword evidence="5" id="KW-0539">Nucleus</keyword>
<dbReference type="GO" id="GO:0003677">
    <property type="term" value="F:DNA binding"/>
    <property type="evidence" value="ECO:0007669"/>
    <property type="project" value="UniProtKB-KW"/>
</dbReference>
<dbReference type="Pfam" id="PF02365">
    <property type="entry name" value="NAM"/>
    <property type="match status" value="1"/>
</dbReference>
<keyword evidence="3" id="KW-0238">DNA-binding</keyword>
<evidence type="ECO:0000256" key="3">
    <source>
        <dbReference type="ARBA" id="ARBA00023125"/>
    </source>
</evidence>
<dbReference type="GO" id="GO:0006355">
    <property type="term" value="P:regulation of DNA-templated transcription"/>
    <property type="evidence" value="ECO:0007669"/>
    <property type="project" value="InterPro"/>
</dbReference>
<evidence type="ECO:0000259" key="7">
    <source>
        <dbReference type="PROSITE" id="PS51005"/>
    </source>
</evidence>
<feature type="region of interest" description="Disordered" evidence="6">
    <location>
        <begin position="359"/>
        <end position="384"/>
    </location>
</feature>
<accession>A0A2P5AEB1</accession>
<name>A0A2P5AEB1_PARAD</name>
<evidence type="ECO:0000256" key="2">
    <source>
        <dbReference type="ARBA" id="ARBA00023015"/>
    </source>
</evidence>
<evidence type="ECO:0000256" key="6">
    <source>
        <dbReference type="SAM" id="MobiDB-lite"/>
    </source>
</evidence>
<gene>
    <name evidence="8" type="primary">PanNAC49</name>
    <name evidence="8" type="ORF">PanWU01x14_340700</name>
</gene>
<comment type="subcellular location">
    <subcellularLocation>
        <location evidence="1">Nucleus</location>
    </subcellularLocation>
</comment>
<dbReference type="SUPFAM" id="SSF101941">
    <property type="entry name" value="NAC domain"/>
    <property type="match status" value="1"/>
</dbReference>
<evidence type="ECO:0000313" key="8">
    <source>
        <dbReference type="EMBL" id="PON34881.1"/>
    </source>
</evidence>
<protein>
    <submittedName>
        <fullName evidence="8">NAC domain containing protein</fullName>
    </submittedName>
</protein>
<dbReference type="STRING" id="3476.A0A2P5AEB1"/>
<keyword evidence="4" id="KW-0804">Transcription</keyword>
<sequence>MASSSGGVPPGFRFHPTDEELLHYYLKKKLSFQKFDMEVIREVDLNKMEPWDLQERCRIGSTPQNEWYFFSHKDRKYPTGSRTNRATNAGFWKATGRDKCIRNAFKKIGMRKTLVFYRGRAPHGQKTDWIMHEFRLEDQDHQPDHHEDGWVVCRVFKKKNLFKISSSSTATTTSNNNINELGSSAANTTNMMINSSSSNTSSEHHHHHGHLINSNYTNNAFNIRSHDHNQYYLLRHPHHEVPHLNLMQQPNITMSSLELNNKHAATLHSYSPHYNNSSLVQQLISHHKPTTLPPAASYDHYAAARDCESGASDTALPLRYQPTCETPAQQPAGLEEAGRSDHQDHEWTMLDRIVTSTNNASHHLGNDHDHNQEQDHHESSKGVRASFEDAAAANNDAPSVSLSVAAAHINPLSLRGNGEMDFWGGYAK</sequence>
<dbReference type="Proteomes" id="UP000237105">
    <property type="component" value="Unassembled WGS sequence"/>
</dbReference>
<evidence type="ECO:0000256" key="1">
    <source>
        <dbReference type="ARBA" id="ARBA00004123"/>
    </source>
</evidence>
<dbReference type="PANTHER" id="PTHR31744:SF212">
    <property type="entry name" value="PROTEIN SOMBRERO-LIKE ISOFORM X2"/>
    <property type="match status" value="1"/>
</dbReference>
<evidence type="ECO:0000256" key="5">
    <source>
        <dbReference type="ARBA" id="ARBA00023242"/>
    </source>
</evidence>
<dbReference type="FunFam" id="2.170.150.80:FF:000003">
    <property type="entry name" value="NAC domain-containing protein"/>
    <property type="match status" value="1"/>
</dbReference>
<dbReference type="InterPro" id="IPR036093">
    <property type="entry name" value="NAC_dom_sf"/>
</dbReference>
<reference evidence="9" key="1">
    <citation type="submission" date="2016-06" db="EMBL/GenBank/DDBJ databases">
        <title>Parallel loss of symbiosis genes in relatives of nitrogen-fixing non-legume Parasponia.</title>
        <authorList>
            <person name="Van Velzen R."/>
            <person name="Holmer R."/>
            <person name="Bu F."/>
            <person name="Rutten L."/>
            <person name="Van Zeijl A."/>
            <person name="Liu W."/>
            <person name="Santuari L."/>
            <person name="Cao Q."/>
            <person name="Sharma T."/>
            <person name="Shen D."/>
            <person name="Roswanjaya Y."/>
            <person name="Wardhani T."/>
            <person name="Kalhor M.S."/>
            <person name="Jansen J."/>
            <person name="Van den Hoogen J."/>
            <person name="Gungor B."/>
            <person name="Hartog M."/>
            <person name="Hontelez J."/>
            <person name="Verver J."/>
            <person name="Yang W.-C."/>
            <person name="Schijlen E."/>
            <person name="Repin R."/>
            <person name="Schilthuizen M."/>
            <person name="Schranz E."/>
            <person name="Heidstra R."/>
            <person name="Miyata K."/>
            <person name="Fedorova E."/>
            <person name="Kohlen W."/>
            <person name="Bisseling T."/>
            <person name="Smit S."/>
            <person name="Geurts R."/>
        </authorList>
    </citation>
    <scope>NUCLEOTIDE SEQUENCE [LARGE SCALE GENOMIC DNA]</scope>
    <source>
        <strain evidence="9">cv. WU1-14</strain>
    </source>
</reference>